<sequence>MHRVVARNQNAPTPSELFIESTSLQVVLRRQNTPLPFVYVVVGSFVLIWPPPSAQSFSESIMKLSTRDSTNIELRGWSDISIFFEVDGAAVACSAVENCFEEEVVVKTYSAVEFLFLFLSAFAFGSCNNRLSPPEECANAVAAFDVQWLNFLFYVGREGANLPGLRVQKREQATRGNKGFF</sequence>
<accession>A0AAD6T904</accession>
<protein>
    <submittedName>
        <fullName evidence="1">Uncharacterized protein</fullName>
    </submittedName>
</protein>
<dbReference type="Proteomes" id="UP001218188">
    <property type="component" value="Unassembled WGS sequence"/>
</dbReference>
<reference evidence="1" key="1">
    <citation type="submission" date="2023-03" db="EMBL/GenBank/DDBJ databases">
        <title>Massive genome expansion in bonnet fungi (Mycena s.s.) driven by repeated elements and novel gene families across ecological guilds.</title>
        <authorList>
            <consortium name="Lawrence Berkeley National Laboratory"/>
            <person name="Harder C.B."/>
            <person name="Miyauchi S."/>
            <person name="Viragh M."/>
            <person name="Kuo A."/>
            <person name="Thoen E."/>
            <person name="Andreopoulos B."/>
            <person name="Lu D."/>
            <person name="Skrede I."/>
            <person name="Drula E."/>
            <person name="Henrissat B."/>
            <person name="Morin E."/>
            <person name="Kohler A."/>
            <person name="Barry K."/>
            <person name="LaButti K."/>
            <person name="Morin E."/>
            <person name="Salamov A."/>
            <person name="Lipzen A."/>
            <person name="Mereny Z."/>
            <person name="Hegedus B."/>
            <person name="Baldrian P."/>
            <person name="Stursova M."/>
            <person name="Weitz H."/>
            <person name="Taylor A."/>
            <person name="Grigoriev I.V."/>
            <person name="Nagy L.G."/>
            <person name="Martin F."/>
            <person name="Kauserud H."/>
        </authorList>
    </citation>
    <scope>NUCLEOTIDE SEQUENCE</scope>
    <source>
        <strain evidence="1">CBHHK200</strain>
    </source>
</reference>
<gene>
    <name evidence="1" type="ORF">C8F04DRAFT_1177424</name>
</gene>
<organism evidence="1 2">
    <name type="scientific">Mycena alexandri</name>
    <dbReference type="NCBI Taxonomy" id="1745969"/>
    <lineage>
        <taxon>Eukaryota</taxon>
        <taxon>Fungi</taxon>
        <taxon>Dikarya</taxon>
        <taxon>Basidiomycota</taxon>
        <taxon>Agaricomycotina</taxon>
        <taxon>Agaricomycetes</taxon>
        <taxon>Agaricomycetidae</taxon>
        <taxon>Agaricales</taxon>
        <taxon>Marasmiineae</taxon>
        <taxon>Mycenaceae</taxon>
        <taxon>Mycena</taxon>
    </lineage>
</organism>
<keyword evidence="2" id="KW-1185">Reference proteome</keyword>
<dbReference type="EMBL" id="JARJCM010000018">
    <property type="protein sequence ID" value="KAJ7041237.1"/>
    <property type="molecule type" value="Genomic_DNA"/>
</dbReference>
<name>A0AAD6T904_9AGAR</name>
<comment type="caution">
    <text evidence="1">The sequence shown here is derived from an EMBL/GenBank/DDBJ whole genome shotgun (WGS) entry which is preliminary data.</text>
</comment>
<proteinExistence type="predicted"/>
<evidence type="ECO:0000313" key="2">
    <source>
        <dbReference type="Proteomes" id="UP001218188"/>
    </source>
</evidence>
<evidence type="ECO:0000313" key="1">
    <source>
        <dbReference type="EMBL" id="KAJ7041237.1"/>
    </source>
</evidence>
<dbReference type="AlphaFoldDB" id="A0AAD6T904"/>